<keyword evidence="8" id="KW-1185">Reference proteome</keyword>
<keyword evidence="2" id="KW-0805">Transcription regulation</keyword>
<name>A0A2R4NQ32_9GAMM</name>
<evidence type="ECO:0000313" key="9">
    <source>
        <dbReference type="Proteomes" id="UP000698240"/>
    </source>
</evidence>
<organism evidence="7 9">
    <name type="scientific">Yersinia massiliensis</name>
    <dbReference type="NCBI Taxonomy" id="419257"/>
    <lineage>
        <taxon>Bacteria</taxon>
        <taxon>Pseudomonadati</taxon>
        <taxon>Pseudomonadota</taxon>
        <taxon>Gammaproteobacteria</taxon>
        <taxon>Enterobacterales</taxon>
        <taxon>Yersiniaceae</taxon>
        <taxon>Yersinia</taxon>
    </lineage>
</organism>
<dbReference type="SUPFAM" id="SSF47413">
    <property type="entry name" value="lambda repressor-like DNA-binding domains"/>
    <property type="match status" value="1"/>
</dbReference>
<dbReference type="EMBL" id="JAASAN010000002">
    <property type="protein sequence ID" value="NIL25827.1"/>
    <property type="molecule type" value="Genomic_DNA"/>
</dbReference>
<dbReference type="Proteomes" id="UP000240908">
    <property type="component" value="Chromosome"/>
</dbReference>
<keyword evidence="3" id="KW-0238">DNA-binding</keyword>
<dbReference type="InterPro" id="IPR038722">
    <property type="entry name" value="Ner_HTH_dom"/>
</dbReference>
<evidence type="ECO:0000256" key="4">
    <source>
        <dbReference type="ARBA" id="ARBA00023163"/>
    </source>
</evidence>
<reference evidence="8" key="1">
    <citation type="journal article" date="2018" name="Genome Announc.">
        <title>First complete genome sequence of Yersinia massiliensis.</title>
        <authorList>
            <person name="Thomas M.C."/>
            <person name="Arling V."/>
            <person name="Goji N."/>
            <person name="Janzen T.W."/>
            <person name="Duceppe M.-O."/>
            <person name="Mathews A."/>
            <person name="Carrillo C."/>
            <person name="Amoako K."/>
        </authorList>
    </citation>
    <scope>NUCLEOTIDE SEQUENCE [LARGE SCALE GENOMIC DNA]</scope>
    <source>
        <strain evidence="8">GTA</strain>
    </source>
</reference>
<sequence length="82" mass="9159">MKNDWHPAEIIAAIKKKGSSLSALSRRAGLSGSTLANALSRQWPKGERIIATYLGVDASTIWPSRYKHKTSSIKDKHRRTKK</sequence>
<dbReference type="Gene3D" id="1.10.260.40">
    <property type="entry name" value="lambda repressor-like DNA-binding domains"/>
    <property type="match status" value="1"/>
</dbReference>
<dbReference type="Pfam" id="PF13693">
    <property type="entry name" value="HTH_35"/>
    <property type="match status" value="1"/>
</dbReference>
<reference evidence="7" key="2">
    <citation type="submission" date="2020-03" db="EMBL/GenBank/DDBJ databases">
        <authorList>
            <person name="Kislichkina A."/>
            <person name="Dentovskaya S."/>
            <person name="Shaikhutdinov R."/>
            <person name="Ivanov S."/>
            <person name="Sizova A."/>
            <person name="Solomentsev V."/>
            <person name="Bogun A."/>
        </authorList>
    </citation>
    <scope>NUCLEOTIDE SEQUENCE</scope>
    <source>
        <strain evidence="7">SCPM-O-B-8025</strain>
    </source>
</reference>
<comment type="similarity">
    <text evidence="1">Belongs to the ner transcriptional regulatory family.</text>
</comment>
<evidence type="ECO:0000256" key="3">
    <source>
        <dbReference type="ARBA" id="ARBA00023125"/>
    </source>
</evidence>
<dbReference type="KEGG" id="yma:DA391_11535"/>
<evidence type="ECO:0000313" key="6">
    <source>
        <dbReference type="EMBL" id="AVX38241.1"/>
    </source>
</evidence>
<evidence type="ECO:0000259" key="5">
    <source>
        <dbReference type="Pfam" id="PF13693"/>
    </source>
</evidence>
<accession>A0A2R4NQ32</accession>
<dbReference type="Proteomes" id="UP000698240">
    <property type="component" value="Unassembled WGS sequence"/>
</dbReference>
<gene>
    <name evidence="6" type="ORF">DA391_11535</name>
    <name evidence="7" type="ORF">HB980_04580</name>
</gene>
<dbReference type="EMBL" id="CP028487">
    <property type="protein sequence ID" value="AVX38241.1"/>
    <property type="molecule type" value="Genomic_DNA"/>
</dbReference>
<evidence type="ECO:0000313" key="8">
    <source>
        <dbReference type="Proteomes" id="UP000240908"/>
    </source>
</evidence>
<dbReference type="AlphaFoldDB" id="A0A2R4NQ32"/>
<proteinExistence type="inferred from homology"/>
<keyword evidence="4" id="KW-0804">Transcription</keyword>
<evidence type="ECO:0000313" key="7">
    <source>
        <dbReference type="EMBL" id="NIL25827.1"/>
    </source>
</evidence>
<evidence type="ECO:0000256" key="1">
    <source>
        <dbReference type="ARBA" id="ARBA00006157"/>
    </source>
</evidence>
<dbReference type="InterPro" id="IPR010982">
    <property type="entry name" value="Lambda_DNA-bd_dom_sf"/>
</dbReference>
<dbReference type="GO" id="GO:0003677">
    <property type="term" value="F:DNA binding"/>
    <property type="evidence" value="ECO:0007669"/>
    <property type="project" value="UniProtKB-KW"/>
</dbReference>
<evidence type="ECO:0000256" key="2">
    <source>
        <dbReference type="ARBA" id="ARBA00023015"/>
    </source>
</evidence>
<feature type="domain" description="Ner winged helix-turn-helix DNA-binding" evidence="5">
    <location>
        <begin position="4"/>
        <end position="76"/>
    </location>
</feature>
<dbReference type="RefSeq" id="WP_072087092.1">
    <property type="nucleotide sequence ID" value="NZ_CABHYR010000010.1"/>
</dbReference>
<protein>
    <submittedName>
        <fullName evidence="7">Transcriptional regulator</fullName>
    </submittedName>
</protein>